<evidence type="ECO:0000256" key="3">
    <source>
        <dbReference type="ARBA" id="ARBA00022989"/>
    </source>
</evidence>
<dbReference type="InterPro" id="IPR000620">
    <property type="entry name" value="EamA_dom"/>
</dbReference>
<feature type="transmembrane region" description="Helical" evidence="5">
    <location>
        <begin position="210"/>
        <end position="231"/>
    </location>
</feature>
<organism evidence="7 8">
    <name type="scientific">Sphingomonas palmae</name>
    <dbReference type="NCBI Taxonomy" id="1855283"/>
    <lineage>
        <taxon>Bacteria</taxon>
        <taxon>Pseudomonadati</taxon>
        <taxon>Pseudomonadota</taxon>
        <taxon>Alphaproteobacteria</taxon>
        <taxon>Sphingomonadales</taxon>
        <taxon>Sphingomonadaceae</taxon>
        <taxon>Sphingomonas</taxon>
    </lineage>
</organism>
<evidence type="ECO:0000313" key="7">
    <source>
        <dbReference type="EMBL" id="SEK95347.1"/>
    </source>
</evidence>
<evidence type="ECO:0000256" key="5">
    <source>
        <dbReference type="SAM" id="Phobius"/>
    </source>
</evidence>
<dbReference type="AlphaFoldDB" id="A0A1H7LAF7"/>
<feature type="domain" description="EamA" evidence="6">
    <location>
        <begin position="141"/>
        <end position="280"/>
    </location>
</feature>
<feature type="domain" description="EamA" evidence="6">
    <location>
        <begin position="6"/>
        <end position="131"/>
    </location>
</feature>
<name>A0A1H7LAF7_9SPHN</name>
<feature type="transmembrane region" description="Helical" evidence="5">
    <location>
        <begin position="63"/>
        <end position="82"/>
    </location>
</feature>
<dbReference type="STRING" id="1855283.SAMN05216382_1179"/>
<dbReference type="InterPro" id="IPR037185">
    <property type="entry name" value="EmrE-like"/>
</dbReference>
<dbReference type="RefSeq" id="WP_093004290.1">
    <property type="nucleotide sequence ID" value="NZ_FNZZ01000002.1"/>
</dbReference>
<dbReference type="EMBL" id="FNZZ01000002">
    <property type="protein sequence ID" value="SEK95347.1"/>
    <property type="molecule type" value="Genomic_DNA"/>
</dbReference>
<protein>
    <submittedName>
        <fullName evidence="7">O-acetylserine/cysteine efflux transporter</fullName>
    </submittedName>
</protein>
<dbReference type="PANTHER" id="PTHR32322:SF9">
    <property type="entry name" value="AMINO-ACID METABOLITE EFFLUX PUMP-RELATED"/>
    <property type="match status" value="1"/>
</dbReference>
<keyword evidence="3 5" id="KW-1133">Transmembrane helix</keyword>
<feature type="transmembrane region" description="Helical" evidence="5">
    <location>
        <begin position="114"/>
        <end position="132"/>
    </location>
</feature>
<evidence type="ECO:0000256" key="1">
    <source>
        <dbReference type="ARBA" id="ARBA00004141"/>
    </source>
</evidence>
<evidence type="ECO:0000259" key="6">
    <source>
        <dbReference type="Pfam" id="PF00892"/>
    </source>
</evidence>
<feature type="transmembrane region" description="Helical" evidence="5">
    <location>
        <begin position="168"/>
        <end position="190"/>
    </location>
</feature>
<dbReference type="InterPro" id="IPR050638">
    <property type="entry name" value="AA-Vitamin_Transporters"/>
</dbReference>
<dbReference type="GO" id="GO:0016020">
    <property type="term" value="C:membrane"/>
    <property type="evidence" value="ECO:0007669"/>
    <property type="project" value="UniProtKB-SubCell"/>
</dbReference>
<dbReference type="PANTHER" id="PTHR32322">
    <property type="entry name" value="INNER MEMBRANE TRANSPORTER"/>
    <property type="match status" value="1"/>
</dbReference>
<proteinExistence type="predicted"/>
<comment type="subcellular location">
    <subcellularLocation>
        <location evidence="1">Membrane</location>
        <topology evidence="1">Multi-pass membrane protein</topology>
    </subcellularLocation>
</comment>
<dbReference type="Proteomes" id="UP000199214">
    <property type="component" value="Unassembled WGS sequence"/>
</dbReference>
<keyword evidence="4 5" id="KW-0472">Membrane</keyword>
<dbReference type="SUPFAM" id="SSF103481">
    <property type="entry name" value="Multidrug resistance efflux transporter EmrE"/>
    <property type="match status" value="2"/>
</dbReference>
<accession>A0A1H7LAF7</accession>
<feature type="transmembrane region" description="Helical" evidence="5">
    <location>
        <begin position="33"/>
        <end position="51"/>
    </location>
</feature>
<feature type="transmembrane region" description="Helical" evidence="5">
    <location>
        <begin position="88"/>
        <end position="107"/>
    </location>
</feature>
<dbReference type="OrthoDB" id="7158585at2"/>
<evidence type="ECO:0000256" key="2">
    <source>
        <dbReference type="ARBA" id="ARBA00022692"/>
    </source>
</evidence>
<evidence type="ECO:0000313" key="8">
    <source>
        <dbReference type="Proteomes" id="UP000199214"/>
    </source>
</evidence>
<gene>
    <name evidence="7" type="ORF">SAMN05216382_1179</name>
</gene>
<sequence length="296" mass="30569">MPLRHLLLGLAVVVVWGTNFVVIRVALEQLPPLAFAALRFTLAFLPAALFIRRPAVRWRDLAAYGVLIGAGQFGLLFIAMNGMISPGLASLVVQSQVFFTIALAMAFRGERVKPVQVLALVMATAGIGVIVAHGGGAATPLGLVFVIAAALSWAGGNHVAKASGVTDMLAFVVWSSMFAVPPLVVAALLLEGAGPIATALAHATSGAWAAVVWQSVGNSLFGYAAWGWLLARHPAATITPLAMLVPVFGMGASALLLGEPLPGWKLSAGALVLGGLALNILWPLAGRIPWRRGAGA</sequence>
<evidence type="ECO:0000256" key="4">
    <source>
        <dbReference type="ARBA" id="ARBA00023136"/>
    </source>
</evidence>
<reference evidence="8" key="1">
    <citation type="submission" date="2016-10" db="EMBL/GenBank/DDBJ databases">
        <authorList>
            <person name="Varghese N."/>
            <person name="Submissions S."/>
        </authorList>
    </citation>
    <scope>NUCLEOTIDE SEQUENCE [LARGE SCALE GENOMIC DNA]</scope>
    <source>
        <strain evidence="8">JS21-1</strain>
    </source>
</reference>
<keyword evidence="2 5" id="KW-0812">Transmembrane</keyword>
<feature type="transmembrane region" description="Helical" evidence="5">
    <location>
        <begin position="7"/>
        <end position="27"/>
    </location>
</feature>
<feature type="transmembrane region" description="Helical" evidence="5">
    <location>
        <begin position="263"/>
        <end position="282"/>
    </location>
</feature>
<keyword evidence="8" id="KW-1185">Reference proteome</keyword>
<feature type="transmembrane region" description="Helical" evidence="5">
    <location>
        <begin position="138"/>
        <end position="156"/>
    </location>
</feature>
<feature type="transmembrane region" description="Helical" evidence="5">
    <location>
        <begin position="238"/>
        <end position="257"/>
    </location>
</feature>
<dbReference type="Pfam" id="PF00892">
    <property type="entry name" value="EamA"/>
    <property type="match status" value="2"/>
</dbReference>